<evidence type="ECO:0000313" key="3">
    <source>
        <dbReference type="Proteomes" id="UP000228627"/>
    </source>
</evidence>
<feature type="domain" description="HMA" evidence="1">
    <location>
        <begin position="14"/>
        <end position="80"/>
    </location>
</feature>
<evidence type="ECO:0000259" key="1">
    <source>
        <dbReference type="PROSITE" id="PS50846"/>
    </source>
</evidence>
<dbReference type="InterPro" id="IPR006121">
    <property type="entry name" value="HMA_dom"/>
</dbReference>
<dbReference type="GO" id="GO:0046872">
    <property type="term" value="F:metal ion binding"/>
    <property type="evidence" value="ECO:0007669"/>
    <property type="project" value="InterPro"/>
</dbReference>
<evidence type="ECO:0000313" key="2">
    <source>
        <dbReference type="EMBL" id="PJA21460.1"/>
    </source>
</evidence>
<dbReference type="InterPro" id="IPR036163">
    <property type="entry name" value="HMA_dom_sf"/>
</dbReference>
<protein>
    <recommendedName>
        <fullName evidence="1">HMA domain-containing protein</fullName>
    </recommendedName>
</protein>
<organism evidence="2 3">
    <name type="scientific">Candidatus Beckwithbacteria bacterium CG_4_10_14_0_2_um_filter_47_25</name>
    <dbReference type="NCBI Taxonomy" id="1974493"/>
    <lineage>
        <taxon>Bacteria</taxon>
        <taxon>Candidatus Beckwithiibacteriota</taxon>
    </lineage>
</organism>
<dbReference type="Gene3D" id="3.30.70.100">
    <property type="match status" value="1"/>
</dbReference>
<gene>
    <name evidence="2" type="ORF">COX59_04230</name>
</gene>
<reference evidence="3" key="1">
    <citation type="submission" date="2017-09" db="EMBL/GenBank/DDBJ databases">
        <title>Depth-based differentiation of microbial function through sediment-hosted aquifers and enrichment of novel symbionts in the deep terrestrial subsurface.</title>
        <authorList>
            <person name="Probst A.J."/>
            <person name="Ladd B."/>
            <person name="Jarett J.K."/>
            <person name="Geller-Mcgrath D.E."/>
            <person name="Sieber C.M.K."/>
            <person name="Emerson J.B."/>
            <person name="Anantharaman K."/>
            <person name="Thomas B.C."/>
            <person name="Malmstrom R."/>
            <person name="Stieglmeier M."/>
            <person name="Klingl A."/>
            <person name="Woyke T."/>
            <person name="Ryan C.M."/>
            <person name="Banfield J.F."/>
        </authorList>
    </citation>
    <scope>NUCLEOTIDE SEQUENCE [LARGE SCALE GENOMIC DNA]</scope>
</reference>
<dbReference type="Proteomes" id="UP000228627">
    <property type="component" value="Unassembled WGS sequence"/>
</dbReference>
<dbReference type="PROSITE" id="PS50846">
    <property type="entry name" value="HMA_2"/>
    <property type="match status" value="1"/>
</dbReference>
<dbReference type="AlphaFoldDB" id="A0A2M7W5P8"/>
<proteinExistence type="predicted"/>
<dbReference type="CDD" id="cd00371">
    <property type="entry name" value="HMA"/>
    <property type="match status" value="1"/>
</dbReference>
<dbReference type="SUPFAM" id="SSF55008">
    <property type="entry name" value="HMA, heavy metal-associated domain"/>
    <property type="match status" value="1"/>
</dbReference>
<accession>A0A2M7W5P8</accession>
<dbReference type="EMBL" id="PFQG01000157">
    <property type="protein sequence ID" value="PJA21460.1"/>
    <property type="molecule type" value="Genomic_DNA"/>
</dbReference>
<dbReference type="Pfam" id="PF00403">
    <property type="entry name" value="HMA"/>
    <property type="match status" value="1"/>
</dbReference>
<comment type="caution">
    <text evidence="2">The sequence shown here is derived from an EMBL/GenBank/DDBJ whole genome shotgun (WGS) entry which is preliminary data.</text>
</comment>
<name>A0A2M7W5P8_9BACT</name>
<sequence>MWPFKKKLQRLQGENQKIKISGMHCSSCAMNIDNSLEEISGVISSKTNYAKGETTIVFKEGKANQAAAKKVIEALGYKVIE</sequence>